<sequence>MVHLEISSGRPQPIWGLSARLELNPIHTHLATETEYFEKVRSASALQKQHVGEDPSQMVPRWHRPLKYDYE</sequence>
<organism evidence="1">
    <name type="scientific">Anguilla anguilla</name>
    <name type="common">European freshwater eel</name>
    <name type="synonym">Muraena anguilla</name>
    <dbReference type="NCBI Taxonomy" id="7936"/>
    <lineage>
        <taxon>Eukaryota</taxon>
        <taxon>Metazoa</taxon>
        <taxon>Chordata</taxon>
        <taxon>Craniata</taxon>
        <taxon>Vertebrata</taxon>
        <taxon>Euteleostomi</taxon>
        <taxon>Actinopterygii</taxon>
        <taxon>Neopterygii</taxon>
        <taxon>Teleostei</taxon>
        <taxon>Anguilliformes</taxon>
        <taxon>Anguillidae</taxon>
        <taxon>Anguilla</taxon>
    </lineage>
</organism>
<name>A0A0E9TB48_ANGAN</name>
<reference evidence="1" key="2">
    <citation type="journal article" date="2015" name="Fish Shellfish Immunol.">
        <title>Early steps in the European eel (Anguilla anguilla)-Vibrio vulnificus interaction in the gills: Role of the RtxA13 toxin.</title>
        <authorList>
            <person name="Callol A."/>
            <person name="Pajuelo D."/>
            <person name="Ebbesson L."/>
            <person name="Teles M."/>
            <person name="MacKenzie S."/>
            <person name="Amaro C."/>
        </authorList>
    </citation>
    <scope>NUCLEOTIDE SEQUENCE</scope>
</reference>
<dbReference type="EMBL" id="GBXM01058639">
    <property type="protein sequence ID" value="JAH49938.1"/>
    <property type="molecule type" value="Transcribed_RNA"/>
</dbReference>
<evidence type="ECO:0000313" key="1">
    <source>
        <dbReference type="EMBL" id="JAH49938.1"/>
    </source>
</evidence>
<reference evidence="1" key="1">
    <citation type="submission" date="2014-11" db="EMBL/GenBank/DDBJ databases">
        <authorList>
            <person name="Amaro Gonzalez C."/>
        </authorList>
    </citation>
    <scope>NUCLEOTIDE SEQUENCE</scope>
</reference>
<proteinExistence type="predicted"/>
<protein>
    <submittedName>
        <fullName evidence="1">Uncharacterized protein</fullName>
    </submittedName>
</protein>
<dbReference type="AlphaFoldDB" id="A0A0E9TB48"/>
<accession>A0A0E9TB48</accession>